<feature type="transmembrane region" description="Helical" evidence="5">
    <location>
        <begin position="174"/>
        <end position="194"/>
    </location>
</feature>
<dbReference type="AlphaFoldDB" id="A0A2H0TDV5"/>
<dbReference type="GO" id="GO:0043190">
    <property type="term" value="C:ATP-binding cassette (ABC) transporter complex"/>
    <property type="evidence" value="ECO:0007669"/>
    <property type="project" value="InterPro"/>
</dbReference>
<feature type="transmembrane region" description="Helical" evidence="5">
    <location>
        <begin position="109"/>
        <end position="133"/>
    </location>
</feature>
<keyword evidence="3 5" id="KW-1133">Transmembrane helix</keyword>
<feature type="transmembrane region" description="Helical" evidence="5">
    <location>
        <begin position="23"/>
        <end position="49"/>
    </location>
</feature>
<evidence type="ECO:0000256" key="3">
    <source>
        <dbReference type="ARBA" id="ARBA00022989"/>
    </source>
</evidence>
<dbReference type="InterPro" id="IPR047817">
    <property type="entry name" value="ABC2_TM_bact-type"/>
</dbReference>
<comment type="caution">
    <text evidence="5">Lacks conserved residue(s) required for the propagation of feature annotation.</text>
</comment>
<comment type="caution">
    <text evidence="7">The sequence shown here is derived from an EMBL/GenBank/DDBJ whole genome shotgun (WGS) entry which is preliminary data.</text>
</comment>
<dbReference type="PIRSF" id="PIRSF006648">
    <property type="entry name" value="DrrB"/>
    <property type="match status" value="1"/>
</dbReference>
<protein>
    <recommendedName>
        <fullName evidence="5">Transport permease protein</fullName>
    </recommendedName>
</protein>
<dbReference type="PRINTS" id="PR00164">
    <property type="entry name" value="ABC2TRNSPORT"/>
</dbReference>
<keyword evidence="5" id="KW-0813">Transport</keyword>
<dbReference type="NCBIfam" id="NF011648">
    <property type="entry name" value="PRK15066.1"/>
    <property type="match status" value="1"/>
</dbReference>
<accession>A0A2H0TDV5</accession>
<comment type="subcellular location">
    <subcellularLocation>
        <location evidence="5">Cell membrane</location>
        <topology evidence="5">Multi-pass membrane protein</topology>
    </subcellularLocation>
    <subcellularLocation>
        <location evidence="1">Membrane</location>
        <topology evidence="1">Multi-pass membrane protein</topology>
    </subcellularLocation>
</comment>
<evidence type="ECO:0000256" key="1">
    <source>
        <dbReference type="ARBA" id="ARBA00004141"/>
    </source>
</evidence>
<comment type="similarity">
    <text evidence="5">Belongs to the ABC-2 integral membrane protein family.</text>
</comment>
<dbReference type="PANTHER" id="PTHR43332">
    <property type="entry name" value="INNER MEMBRANE TRANSPORT PERMEASE YADH-RELATED"/>
    <property type="match status" value="1"/>
</dbReference>
<reference evidence="8" key="1">
    <citation type="submission" date="2017-09" db="EMBL/GenBank/DDBJ databases">
        <title>Depth-based differentiation of microbial function through sediment-hosted aquifers and enrichment of novel symbionts in the deep terrestrial subsurface.</title>
        <authorList>
            <person name="Probst A.J."/>
            <person name="Ladd B."/>
            <person name="Jarett J.K."/>
            <person name="Geller-Mcgrath D.E."/>
            <person name="Sieber C.M.K."/>
            <person name="Emerson J.B."/>
            <person name="Anantharaman K."/>
            <person name="Thomas B.C."/>
            <person name="Malmstrom R."/>
            <person name="Stieglmeier M."/>
            <person name="Klingl A."/>
            <person name="Woyke T."/>
            <person name="Ryan C.M."/>
            <person name="Banfield J.F."/>
        </authorList>
    </citation>
    <scope>NUCLEOTIDE SEQUENCE [LARGE SCALE GENOMIC DNA]</scope>
</reference>
<dbReference type="InterPro" id="IPR013525">
    <property type="entry name" value="ABC2_TM"/>
</dbReference>
<sequence length="259" mass="29189">MQSSMKVNWMGVYMLIRRETDRFFRVAMQAFLTPWISALLYIFIFGFIVGQRISVIGGISYIEFVLPGILMMNVISSAFSQTAFTLYIQRFTRSIEEILAAPFSHAEMIIGYVVSGIFRGVIVGLGIFIIAIFFHAANISHAGLFIFYVLAVSVVFSLVGLIVALWADNFEHLNILNIFVIMPLSFLGGVFNSISMLPPLMQHVVRFNPFFYFIDGIRYSMIGVRESHAIIGAVIIIGLMAGLTVLVYYLFRKGYGLRQ</sequence>
<dbReference type="InterPro" id="IPR052522">
    <property type="entry name" value="ABC-2_transport_permease"/>
</dbReference>
<dbReference type="Pfam" id="PF01061">
    <property type="entry name" value="ABC2_membrane"/>
    <property type="match status" value="1"/>
</dbReference>
<evidence type="ECO:0000313" key="8">
    <source>
        <dbReference type="Proteomes" id="UP000231503"/>
    </source>
</evidence>
<feature type="transmembrane region" description="Helical" evidence="5">
    <location>
        <begin position="229"/>
        <end position="251"/>
    </location>
</feature>
<dbReference type="PANTHER" id="PTHR43332:SF1">
    <property type="entry name" value="TRANSPORT PERMEASE PROTEIN"/>
    <property type="match status" value="1"/>
</dbReference>
<name>A0A2H0TDV5_9BACT</name>
<dbReference type="PROSITE" id="PS51012">
    <property type="entry name" value="ABC_TM2"/>
    <property type="match status" value="1"/>
</dbReference>
<feature type="transmembrane region" description="Helical" evidence="5">
    <location>
        <begin position="145"/>
        <end position="167"/>
    </location>
</feature>
<dbReference type="Proteomes" id="UP000231503">
    <property type="component" value="Unassembled WGS sequence"/>
</dbReference>
<dbReference type="EMBL" id="PFCO01000003">
    <property type="protein sequence ID" value="PIR69727.1"/>
    <property type="molecule type" value="Genomic_DNA"/>
</dbReference>
<gene>
    <name evidence="7" type="ORF">COU47_01425</name>
</gene>
<evidence type="ECO:0000259" key="6">
    <source>
        <dbReference type="PROSITE" id="PS51012"/>
    </source>
</evidence>
<keyword evidence="2 5" id="KW-0812">Transmembrane</keyword>
<dbReference type="GO" id="GO:0140359">
    <property type="term" value="F:ABC-type transporter activity"/>
    <property type="evidence" value="ECO:0007669"/>
    <property type="project" value="InterPro"/>
</dbReference>
<keyword evidence="4 5" id="KW-0472">Membrane</keyword>
<evidence type="ECO:0000256" key="5">
    <source>
        <dbReference type="RuleBase" id="RU361157"/>
    </source>
</evidence>
<organism evidence="7 8">
    <name type="scientific">Candidatus Niyogibacteria bacterium CG10_big_fil_rev_8_21_14_0_10_46_36</name>
    <dbReference type="NCBI Taxonomy" id="1974726"/>
    <lineage>
        <taxon>Bacteria</taxon>
        <taxon>Candidatus Niyogiibacteriota</taxon>
    </lineage>
</organism>
<keyword evidence="5" id="KW-1003">Cell membrane</keyword>
<proteinExistence type="inferred from homology"/>
<evidence type="ECO:0000256" key="4">
    <source>
        <dbReference type="ARBA" id="ARBA00023136"/>
    </source>
</evidence>
<dbReference type="InterPro" id="IPR000412">
    <property type="entry name" value="ABC_2_transport"/>
</dbReference>
<evidence type="ECO:0000313" key="7">
    <source>
        <dbReference type="EMBL" id="PIR69727.1"/>
    </source>
</evidence>
<evidence type="ECO:0000256" key="2">
    <source>
        <dbReference type="ARBA" id="ARBA00022692"/>
    </source>
</evidence>
<feature type="domain" description="ABC transmembrane type-2" evidence="6">
    <location>
        <begin position="25"/>
        <end position="254"/>
    </location>
</feature>